<evidence type="ECO:0000256" key="1">
    <source>
        <dbReference type="SAM" id="MobiDB-lite"/>
    </source>
</evidence>
<protein>
    <submittedName>
        <fullName evidence="2">Uncharacterized protein</fullName>
    </submittedName>
</protein>
<dbReference type="AlphaFoldDB" id="A0A2P2NVN6"/>
<proteinExistence type="predicted"/>
<name>A0A2P2NVN6_RHIMU</name>
<dbReference type="EMBL" id="GGEC01066005">
    <property type="protein sequence ID" value="MBX46489.1"/>
    <property type="molecule type" value="Transcribed_RNA"/>
</dbReference>
<organism evidence="2">
    <name type="scientific">Rhizophora mucronata</name>
    <name type="common">Asiatic mangrove</name>
    <dbReference type="NCBI Taxonomy" id="61149"/>
    <lineage>
        <taxon>Eukaryota</taxon>
        <taxon>Viridiplantae</taxon>
        <taxon>Streptophyta</taxon>
        <taxon>Embryophyta</taxon>
        <taxon>Tracheophyta</taxon>
        <taxon>Spermatophyta</taxon>
        <taxon>Magnoliopsida</taxon>
        <taxon>eudicotyledons</taxon>
        <taxon>Gunneridae</taxon>
        <taxon>Pentapetalae</taxon>
        <taxon>rosids</taxon>
        <taxon>fabids</taxon>
        <taxon>Malpighiales</taxon>
        <taxon>Rhizophoraceae</taxon>
        <taxon>Rhizophora</taxon>
    </lineage>
</organism>
<evidence type="ECO:0000313" key="2">
    <source>
        <dbReference type="EMBL" id="MBX46489.1"/>
    </source>
</evidence>
<feature type="region of interest" description="Disordered" evidence="1">
    <location>
        <begin position="1"/>
        <end position="26"/>
    </location>
</feature>
<reference evidence="2" key="1">
    <citation type="submission" date="2018-02" db="EMBL/GenBank/DDBJ databases">
        <title>Rhizophora mucronata_Transcriptome.</title>
        <authorList>
            <person name="Meera S.P."/>
            <person name="Sreeshan A."/>
            <person name="Augustine A."/>
        </authorList>
    </citation>
    <scope>NUCLEOTIDE SEQUENCE</scope>
    <source>
        <tissue evidence="2">Leaf</tissue>
    </source>
</reference>
<sequence length="26" mass="3072">MQLESKPALPPQYQESQPLRTHEQVH</sequence>
<accession>A0A2P2NVN6</accession>